<organism evidence="1 2">
    <name type="scientific">Xylaria curta</name>
    <dbReference type="NCBI Taxonomy" id="42375"/>
    <lineage>
        <taxon>Eukaryota</taxon>
        <taxon>Fungi</taxon>
        <taxon>Dikarya</taxon>
        <taxon>Ascomycota</taxon>
        <taxon>Pezizomycotina</taxon>
        <taxon>Sordariomycetes</taxon>
        <taxon>Xylariomycetidae</taxon>
        <taxon>Xylariales</taxon>
        <taxon>Xylariaceae</taxon>
        <taxon>Xylaria</taxon>
    </lineage>
</organism>
<protein>
    <submittedName>
        <fullName evidence="1">Uncharacterized protein</fullName>
    </submittedName>
</protein>
<dbReference type="Proteomes" id="UP001143856">
    <property type="component" value="Unassembled WGS sequence"/>
</dbReference>
<evidence type="ECO:0000313" key="1">
    <source>
        <dbReference type="EMBL" id="KAJ2975891.1"/>
    </source>
</evidence>
<sequence length="155" mass="16431">MRWSIVFGTLLTAMTQSMAADTLSFRVVSFNIRYAATASTYEKPWSVRGPLVINKVSATVASATAAGAVPIVGMQEVLRAQLLDIAAGLGSSWSYIGTRTGRRQAGRRILPSLLPARPSEASSGGVLVSCNGSRACLELNYSKKCFGGCLLREKG</sequence>
<gene>
    <name evidence="1" type="ORF">NUW58_g8233</name>
</gene>
<comment type="caution">
    <text evidence="1">The sequence shown here is derived from an EMBL/GenBank/DDBJ whole genome shotgun (WGS) entry which is preliminary data.</text>
</comment>
<dbReference type="EMBL" id="JAPDGR010002415">
    <property type="protein sequence ID" value="KAJ2975891.1"/>
    <property type="molecule type" value="Genomic_DNA"/>
</dbReference>
<reference evidence="1" key="1">
    <citation type="submission" date="2022-10" db="EMBL/GenBank/DDBJ databases">
        <title>Genome Sequence of Xylaria curta.</title>
        <authorList>
            <person name="Buettner E."/>
        </authorList>
    </citation>
    <scope>NUCLEOTIDE SEQUENCE</scope>
    <source>
        <strain evidence="1">Babe10</strain>
    </source>
</reference>
<evidence type="ECO:0000313" key="2">
    <source>
        <dbReference type="Proteomes" id="UP001143856"/>
    </source>
</evidence>
<keyword evidence="2" id="KW-1185">Reference proteome</keyword>
<name>A0ACC1NB92_9PEZI</name>
<accession>A0ACC1NB92</accession>
<proteinExistence type="predicted"/>